<organism evidence="4 5">
    <name type="scientific">Candidatus Rhodobacter oscarellae</name>
    <dbReference type="NCBI Taxonomy" id="1675527"/>
    <lineage>
        <taxon>Bacteria</taxon>
        <taxon>Pseudomonadati</taxon>
        <taxon>Pseudomonadota</taxon>
        <taxon>Alphaproteobacteria</taxon>
        <taxon>Rhodobacterales</taxon>
        <taxon>Rhodobacter group</taxon>
        <taxon>Rhodobacter</taxon>
    </lineage>
</organism>
<name>A0A0J9E918_9RHOB</name>
<keyword evidence="5" id="KW-1185">Reference proteome</keyword>
<gene>
    <name evidence="4" type="ORF">AIOL_004271</name>
</gene>
<feature type="domain" description="SH3b" evidence="3">
    <location>
        <begin position="144"/>
        <end position="209"/>
    </location>
</feature>
<feature type="region of interest" description="Disordered" evidence="1">
    <location>
        <begin position="81"/>
        <end position="101"/>
    </location>
</feature>
<keyword evidence="2" id="KW-0472">Membrane</keyword>
<protein>
    <recommendedName>
        <fullName evidence="3">SH3b domain-containing protein</fullName>
    </recommendedName>
</protein>
<dbReference type="InterPro" id="IPR003646">
    <property type="entry name" value="SH3-like_bac-type"/>
</dbReference>
<proteinExistence type="predicted"/>
<evidence type="ECO:0000313" key="5">
    <source>
        <dbReference type="Proteomes" id="UP000037178"/>
    </source>
</evidence>
<reference evidence="4 5" key="1">
    <citation type="submission" date="2015-06" db="EMBL/GenBank/DDBJ databases">
        <title>Draft genome sequence of an Alphaproteobacteria species associated to the Mediterranean sponge Oscarella lobularis.</title>
        <authorList>
            <person name="Jourda C."/>
            <person name="Santini S."/>
            <person name="Claverie J.-M."/>
        </authorList>
    </citation>
    <scope>NUCLEOTIDE SEQUENCE [LARGE SCALE GENOMIC DNA]</scope>
    <source>
        <strain evidence="4">IGS</strain>
    </source>
</reference>
<dbReference type="Gene3D" id="2.30.30.40">
    <property type="entry name" value="SH3 Domains"/>
    <property type="match status" value="1"/>
</dbReference>
<sequence>MWKSIPLQVLQLHQQLIVFCCVSRAMRLLSLIAVTLVAFYFVGVFTPDAPDIAEPVALPSTQAPAVTEEETAEDVRLTVLEASPTTQEPPAPERLSATTPPRAAAPELPVRIATPTPVLPSLATGLDLSATERAATAALAPDPRDIRVVTGTRVNLRAGPSTRNAILTQVLSGDQVEILEAGQGGWVKISANNGDVEGWMAARFLTAARR</sequence>
<dbReference type="Pfam" id="PF08239">
    <property type="entry name" value="SH3_3"/>
    <property type="match status" value="1"/>
</dbReference>
<evidence type="ECO:0000256" key="2">
    <source>
        <dbReference type="SAM" id="Phobius"/>
    </source>
</evidence>
<dbReference type="EMBL" id="LFTY01000002">
    <property type="protein sequence ID" value="KMW59290.1"/>
    <property type="molecule type" value="Genomic_DNA"/>
</dbReference>
<evidence type="ECO:0000313" key="4">
    <source>
        <dbReference type="EMBL" id="KMW59290.1"/>
    </source>
</evidence>
<dbReference type="STRING" id="1675527.AIOL_004271"/>
<dbReference type="PATRIC" id="fig|1675527.3.peg.4472"/>
<comment type="caution">
    <text evidence="4">The sequence shown here is derived from an EMBL/GenBank/DDBJ whole genome shotgun (WGS) entry which is preliminary data.</text>
</comment>
<dbReference type="AlphaFoldDB" id="A0A0J9E918"/>
<feature type="transmembrane region" description="Helical" evidence="2">
    <location>
        <begin position="16"/>
        <end position="42"/>
    </location>
</feature>
<dbReference type="SMART" id="SM00287">
    <property type="entry name" value="SH3b"/>
    <property type="match status" value="1"/>
</dbReference>
<dbReference type="Proteomes" id="UP000037178">
    <property type="component" value="Unassembled WGS sequence"/>
</dbReference>
<evidence type="ECO:0000256" key="1">
    <source>
        <dbReference type="SAM" id="MobiDB-lite"/>
    </source>
</evidence>
<keyword evidence="2" id="KW-1133">Transmembrane helix</keyword>
<dbReference type="PROSITE" id="PS51781">
    <property type="entry name" value="SH3B"/>
    <property type="match status" value="1"/>
</dbReference>
<evidence type="ECO:0000259" key="3">
    <source>
        <dbReference type="PROSITE" id="PS51781"/>
    </source>
</evidence>
<keyword evidence="2" id="KW-0812">Transmembrane</keyword>
<accession>A0A0J9E918</accession>